<feature type="compositionally biased region" description="Basic and acidic residues" evidence="1">
    <location>
        <begin position="634"/>
        <end position="643"/>
    </location>
</feature>
<dbReference type="Proteomes" id="UP000265719">
    <property type="component" value="Chromosome"/>
</dbReference>
<keyword evidence="4" id="KW-1185">Reference proteome</keyword>
<dbReference type="EMBL" id="CP063196">
    <property type="protein sequence ID" value="UOE18440.1"/>
    <property type="molecule type" value="Genomic_DNA"/>
</dbReference>
<evidence type="ECO:0000256" key="2">
    <source>
        <dbReference type="SAM" id="Phobius"/>
    </source>
</evidence>
<keyword evidence="2" id="KW-0472">Membrane</keyword>
<name>A0A399FZK1_9ACTN</name>
<dbReference type="AlphaFoldDB" id="A0A399FZK1"/>
<evidence type="ECO:0000313" key="4">
    <source>
        <dbReference type="Proteomes" id="UP000265719"/>
    </source>
</evidence>
<proteinExistence type="predicted"/>
<gene>
    <name evidence="3" type="ORF">NI17_016635</name>
</gene>
<feature type="region of interest" description="Disordered" evidence="1">
    <location>
        <begin position="606"/>
        <end position="643"/>
    </location>
</feature>
<keyword evidence="2" id="KW-1133">Transmembrane helix</keyword>
<keyword evidence="2" id="KW-0812">Transmembrane</keyword>
<feature type="compositionally biased region" description="Basic and acidic residues" evidence="1">
    <location>
        <begin position="34"/>
        <end position="51"/>
    </location>
</feature>
<feature type="transmembrane region" description="Helical" evidence="2">
    <location>
        <begin position="60"/>
        <end position="80"/>
    </location>
</feature>
<accession>A0A399FZK1</accession>
<sequence>MPDDRSERRRSGRPFLGWRYETLVPSPGPPPRRPTPEERAADADWETAKRRSEAETNRPLLVGLCLLVLIGTVMLLLTMIGVMPLLLAVLGCLACLAVAFPVFLVLAQSRSDMGELLARERGRRASEQERKRRELRERQEEHAARYTEWQHRRRVYEAQPRWHAVEVSEDTHRVVAVGGAEIGWSALLTTVGAALIRDGGDLTVVDLSGRAVAGQFVALTQRCGLIPRVWVLPADLPRMKLGANLNTRRRAAILAATVRAVDPGGDVDADRGVLERIFAVLGGDAEIVRVVAALGWLGLPGEDDARDDPALALLTGREREELREAFADDPAAAERACALRRALLPFEGLGIRAEQEPYAQVKIIATDRSAGEFAERAYGTYTAESLSTLLELRAARSGPGRPWTRMIVLCGADALPEWAVRRLTDAAARLATGVVLLYRRAGENALAQLRAEGVLPVVMRQPDADSAAAVADFLGADRRVRLHPLTEIVGAALDGTTADGYTTDTSQRVTAASPVRHAAKSIAPLTLVRHIRAATAWGKATTHAAEQDTLSAEDSTDRLITQKLDVYGLRRLPHTAMVLPGPSGAPVVADTNPGILTLPTATLRTAEEADAEAGTDTAEPAGEEAEANVGPPPERLDWRRPVG</sequence>
<evidence type="ECO:0000313" key="3">
    <source>
        <dbReference type="EMBL" id="UOE18440.1"/>
    </source>
</evidence>
<reference evidence="3" key="1">
    <citation type="submission" date="2020-10" db="EMBL/GenBank/DDBJ databases">
        <title>De novo genome project of the cellulose decomposer Thermobifida halotolerans type strain.</title>
        <authorList>
            <person name="Nagy I."/>
            <person name="Horvath B."/>
            <person name="Kukolya J."/>
            <person name="Nagy I."/>
            <person name="Orsini M."/>
        </authorList>
    </citation>
    <scope>NUCLEOTIDE SEQUENCE</scope>
    <source>
        <strain evidence="3">DSM 44931</strain>
    </source>
</reference>
<dbReference type="KEGG" id="thao:NI17_016635"/>
<evidence type="ECO:0000256" key="1">
    <source>
        <dbReference type="SAM" id="MobiDB-lite"/>
    </source>
</evidence>
<dbReference type="RefSeq" id="WP_119268011.1">
    <property type="nucleotide sequence ID" value="NZ_CP063196.1"/>
</dbReference>
<feature type="transmembrane region" description="Helical" evidence="2">
    <location>
        <begin position="86"/>
        <end position="107"/>
    </location>
</feature>
<protein>
    <submittedName>
        <fullName evidence="3">Uncharacterized protein</fullName>
    </submittedName>
</protein>
<feature type="region of interest" description="Disordered" evidence="1">
    <location>
        <begin position="19"/>
        <end position="51"/>
    </location>
</feature>
<organism evidence="3 4">
    <name type="scientific">Thermobifida halotolerans</name>
    <dbReference type="NCBI Taxonomy" id="483545"/>
    <lineage>
        <taxon>Bacteria</taxon>
        <taxon>Bacillati</taxon>
        <taxon>Actinomycetota</taxon>
        <taxon>Actinomycetes</taxon>
        <taxon>Streptosporangiales</taxon>
        <taxon>Nocardiopsidaceae</taxon>
        <taxon>Thermobifida</taxon>
    </lineage>
</organism>